<dbReference type="AlphaFoldDB" id="A0A3D3RDK2"/>
<protein>
    <recommendedName>
        <fullName evidence="1">DUF6868 domain-containing protein</fullName>
    </recommendedName>
</protein>
<gene>
    <name evidence="2" type="ORF">DIT97_25345</name>
</gene>
<dbReference type="Proteomes" id="UP000263642">
    <property type="component" value="Unassembled WGS sequence"/>
</dbReference>
<dbReference type="Pfam" id="PF21742">
    <property type="entry name" value="DUF6868"/>
    <property type="match status" value="1"/>
</dbReference>
<evidence type="ECO:0000313" key="2">
    <source>
        <dbReference type="EMBL" id="HCO26182.1"/>
    </source>
</evidence>
<comment type="caution">
    <text evidence="2">The sequence shown here is derived from an EMBL/GenBank/DDBJ whole genome shotgun (WGS) entry which is preliminary data.</text>
</comment>
<feature type="domain" description="DUF6868" evidence="1">
    <location>
        <begin position="1"/>
        <end position="79"/>
    </location>
</feature>
<accession>A0A3D3RDK2</accession>
<reference evidence="2 3" key="1">
    <citation type="journal article" date="2018" name="Nat. Biotechnol.">
        <title>A standardized bacterial taxonomy based on genome phylogeny substantially revises the tree of life.</title>
        <authorList>
            <person name="Parks D.H."/>
            <person name="Chuvochina M."/>
            <person name="Waite D.W."/>
            <person name="Rinke C."/>
            <person name="Skarshewski A."/>
            <person name="Chaumeil P.A."/>
            <person name="Hugenholtz P."/>
        </authorList>
    </citation>
    <scope>NUCLEOTIDE SEQUENCE [LARGE SCALE GENOMIC DNA]</scope>
    <source>
        <strain evidence="2">UBA9375</strain>
    </source>
</reference>
<dbReference type="RefSeq" id="WP_145225011.1">
    <property type="nucleotide sequence ID" value="NZ_CAXBMG010000066.1"/>
</dbReference>
<dbReference type="EMBL" id="DQAY01000152">
    <property type="protein sequence ID" value="HCO26182.1"/>
    <property type="molecule type" value="Genomic_DNA"/>
</dbReference>
<evidence type="ECO:0000259" key="1">
    <source>
        <dbReference type="Pfam" id="PF21742"/>
    </source>
</evidence>
<proteinExistence type="predicted"/>
<dbReference type="InterPro" id="IPR049220">
    <property type="entry name" value="DUF6868"/>
</dbReference>
<evidence type="ECO:0000313" key="3">
    <source>
        <dbReference type="Proteomes" id="UP000263642"/>
    </source>
</evidence>
<organism evidence="2 3">
    <name type="scientific">Gimesia maris</name>
    <dbReference type="NCBI Taxonomy" id="122"/>
    <lineage>
        <taxon>Bacteria</taxon>
        <taxon>Pseudomonadati</taxon>
        <taxon>Planctomycetota</taxon>
        <taxon>Planctomycetia</taxon>
        <taxon>Planctomycetales</taxon>
        <taxon>Planctomycetaceae</taxon>
        <taxon>Gimesia</taxon>
    </lineage>
</organism>
<name>A0A3D3RDK2_9PLAN</name>
<sequence>MDIQTLTAFFMWCTIVNGSILIVWTLIFLLAPELVYRSQNAWIPLPRESFNVVMYCFIGLFKLLFLVFNAVPYLALLLIT</sequence>
<accession>A0A517XA51</accession>